<name>A0A9D9IS55_9BACT</name>
<evidence type="ECO:0000313" key="2">
    <source>
        <dbReference type="Proteomes" id="UP000823771"/>
    </source>
</evidence>
<dbReference type="EMBL" id="JADILZ010000026">
    <property type="protein sequence ID" value="MBO8477787.1"/>
    <property type="molecule type" value="Genomic_DNA"/>
</dbReference>
<proteinExistence type="predicted"/>
<comment type="caution">
    <text evidence="1">The sequence shown here is derived from an EMBL/GenBank/DDBJ whole genome shotgun (WGS) entry which is preliminary data.</text>
</comment>
<organism evidence="1 2">
    <name type="scientific">Candidatus Cryptobacteroides excrementipullorum</name>
    <dbReference type="NCBI Taxonomy" id="2840761"/>
    <lineage>
        <taxon>Bacteria</taxon>
        <taxon>Pseudomonadati</taxon>
        <taxon>Bacteroidota</taxon>
        <taxon>Bacteroidia</taxon>
        <taxon>Bacteroidales</taxon>
        <taxon>Candidatus Cryptobacteroides</taxon>
    </lineage>
</organism>
<dbReference type="Proteomes" id="UP000823771">
    <property type="component" value="Unassembled WGS sequence"/>
</dbReference>
<dbReference type="AlphaFoldDB" id="A0A9D9IS55"/>
<protein>
    <submittedName>
        <fullName evidence="1">Uncharacterized protein</fullName>
    </submittedName>
</protein>
<gene>
    <name evidence="1" type="ORF">IAB80_02665</name>
</gene>
<reference evidence="1" key="2">
    <citation type="journal article" date="2021" name="PeerJ">
        <title>Extensive microbial diversity within the chicken gut microbiome revealed by metagenomics and culture.</title>
        <authorList>
            <person name="Gilroy R."/>
            <person name="Ravi A."/>
            <person name="Getino M."/>
            <person name="Pursley I."/>
            <person name="Horton D.L."/>
            <person name="Alikhan N.F."/>
            <person name="Baker D."/>
            <person name="Gharbi K."/>
            <person name="Hall N."/>
            <person name="Watson M."/>
            <person name="Adriaenssens E.M."/>
            <person name="Foster-Nyarko E."/>
            <person name="Jarju S."/>
            <person name="Secka A."/>
            <person name="Antonio M."/>
            <person name="Oren A."/>
            <person name="Chaudhuri R.R."/>
            <person name="La Ragione R."/>
            <person name="Hildebrand F."/>
            <person name="Pallen M.J."/>
        </authorList>
    </citation>
    <scope>NUCLEOTIDE SEQUENCE</scope>
    <source>
        <strain evidence="1">2478</strain>
    </source>
</reference>
<sequence>MKKYRLKTGKVEDKVVNAYKKIEDGAVKGYQAVEDAVTGAYGKIEEKFVKAFLEEVPENEDTSKS</sequence>
<evidence type="ECO:0000313" key="1">
    <source>
        <dbReference type="EMBL" id="MBO8477787.1"/>
    </source>
</evidence>
<accession>A0A9D9IS55</accession>
<reference evidence="1" key="1">
    <citation type="submission" date="2020-10" db="EMBL/GenBank/DDBJ databases">
        <authorList>
            <person name="Gilroy R."/>
        </authorList>
    </citation>
    <scope>NUCLEOTIDE SEQUENCE</scope>
    <source>
        <strain evidence="1">2478</strain>
    </source>
</reference>